<dbReference type="PROSITE" id="PS01124">
    <property type="entry name" value="HTH_ARAC_FAMILY_2"/>
    <property type="match status" value="1"/>
</dbReference>
<dbReference type="InterPro" id="IPR018062">
    <property type="entry name" value="HTH_AraC-typ_CS"/>
</dbReference>
<dbReference type="PANTHER" id="PTHR46796">
    <property type="entry name" value="HTH-TYPE TRANSCRIPTIONAL ACTIVATOR RHAS-RELATED"/>
    <property type="match status" value="1"/>
</dbReference>
<keyword evidence="1" id="KW-0805">Transcription regulation</keyword>
<evidence type="ECO:0000256" key="3">
    <source>
        <dbReference type="ARBA" id="ARBA00023163"/>
    </source>
</evidence>
<dbReference type="InterPro" id="IPR050204">
    <property type="entry name" value="AraC_XylS_family_regulators"/>
</dbReference>
<dbReference type="InterPro" id="IPR018060">
    <property type="entry name" value="HTH_AraC"/>
</dbReference>
<proteinExistence type="predicted"/>
<reference evidence="5 6" key="1">
    <citation type="submission" date="2020-03" db="EMBL/GenBank/DDBJ databases">
        <authorList>
            <person name="Lai Q."/>
        </authorList>
    </citation>
    <scope>NUCLEOTIDE SEQUENCE [LARGE SCALE GENOMIC DNA]</scope>
    <source>
        <strain evidence="5 6">CCUG 25036</strain>
    </source>
</reference>
<evidence type="ECO:0000256" key="1">
    <source>
        <dbReference type="ARBA" id="ARBA00023015"/>
    </source>
</evidence>
<dbReference type="AlphaFoldDB" id="A0A7X5ZJ47"/>
<evidence type="ECO:0000256" key="2">
    <source>
        <dbReference type="ARBA" id="ARBA00023125"/>
    </source>
</evidence>
<dbReference type="GO" id="GO:0043565">
    <property type="term" value="F:sequence-specific DNA binding"/>
    <property type="evidence" value="ECO:0007669"/>
    <property type="project" value="InterPro"/>
</dbReference>
<dbReference type="Pfam" id="PF12833">
    <property type="entry name" value="HTH_18"/>
    <property type="match status" value="1"/>
</dbReference>
<dbReference type="Proteomes" id="UP000490980">
    <property type="component" value="Unassembled WGS sequence"/>
</dbReference>
<dbReference type="EMBL" id="JAARLZ010000006">
    <property type="protein sequence ID" value="NII07370.1"/>
    <property type="molecule type" value="Genomic_DNA"/>
</dbReference>
<sequence length="263" mass="28062">MRVRLDHKVDLDELAAVACMSPCHYLRVFRGLTGIPPARFLGILRLELAKDLLIRTDLAVFDIALDVGYTSLGTFTSRFAQLVGMSPARFRETYISMMSGAAMPAQVPPAPVARGSGATYVGQIDHDEGDINLFAGVFGSPIPQEAPLACTILAGSRHFSLPVPEGIGPFYILAVALKHVQPGEAFDNRALIAGVAACGPLRPTDTSIPLQLHLRPVDLLDPPILVAFPLLMNLRMAALPATAMEAAAPRHPAPLSSPESVRS</sequence>
<dbReference type="SMART" id="SM00342">
    <property type="entry name" value="HTH_ARAC"/>
    <property type="match status" value="1"/>
</dbReference>
<dbReference type="SUPFAM" id="SSF46689">
    <property type="entry name" value="Homeodomain-like"/>
    <property type="match status" value="2"/>
</dbReference>
<dbReference type="RefSeq" id="WP_166949172.1">
    <property type="nucleotide sequence ID" value="NZ_JAARLZ010000006.1"/>
</dbReference>
<evidence type="ECO:0000313" key="6">
    <source>
        <dbReference type="Proteomes" id="UP000490980"/>
    </source>
</evidence>
<feature type="domain" description="HTH araC/xylS-type" evidence="4">
    <location>
        <begin position="1"/>
        <end position="93"/>
    </location>
</feature>
<dbReference type="GO" id="GO:0003700">
    <property type="term" value="F:DNA-binding transcription factor activity"/>
    <property type="evidence" value="ECO:0007669"/>
    <property type="project" value="InterPro"/>
</dbReference>
<dbReference type="PROSITE" id="PS00041">
    <property type="entry name" value="HTH_ARAC_FAMILY_1"/>
    <property type="match status" value="1"/>
</dbReference>
<keyword evidence="2" id="KW-0238">DNA-binding</keyword>
<comment type="caution">
    <text evidence="5">The sequence shown here is derived from an EMBL/GenBank/DDBJ whole genome shotgun (WGS) entry which is preliminary data.</text>
</comment>
<accession>A0A7X5ZJ47</accession>
<keyword evidence="6" id="KW-1185">Reference proteome</keyword>
<keyword evidence="3" id="KW-0804">Transcription</keyword>
<protein>
    <submittedName>
        <fullName evidence="5">Helix-turn-helix transcriptional regulator</fullName>
    </submittedName>
</protein>
<dbReference type="InterPro" id="IPR009057">
    <property type="entry name" value="Homeodomain-like_sf"/>
</dbReference>
<evidence type="ECO:0000259" key="4">
    <source>
        <dbReference type="PROSITE" id="PS01124"/>
    </source>
</evidence>
<dbReference type="Gene3D" id="1.10.10.60">
    <property type="entry name" value="Homeodomain-like"/>
    <property type="match status" value="2"/>
</dbReference>
<organism evidence="5 6">
    <name type="scientific">Luteibacter anthropi</name>
    <dbReference type="NCBI Taxonomy" id="564369"/>
    <lineage>
        <taxon>Bacteria</taxon>
        <taxon>Pseudomonadati</taxon>
        <taxon>Pseudomonadota</taxon>
        <taxon>Gammaproteobacteria</taxon>
        <taxon>Lysobacterales</taxon>
        <taxon>Rhodanobacteraceae</taxon>
        <taxon>Luteibacter</taxon>
    </lineage>
</organism>
<name>A0A7X5ZJ47_9GAMM</name>
<evidence type="ECO:0000313" key="5">
    <source>
        <dbReference type="EMBL" id="NII07370.1"/>
    </source>
</evidence>
<gene>
    <name evidence="5" type="ORF">HBF25_13350</name>
</gene>